<dbReference type="EMBL" id="CAIX01000100">
    <property type="protein sequence ID" value="CCI45514.1"/>
    <property type="molecule type" value="Genomic_DNA"/>
</dbReference>
<feature type="domain" description="WRKY19-like zinc finger" evidence="2">
    <location>
        <begin position="286"/>
        <end position="309"/>
    </location>
</feature>
<dbReference type="AlphaFoldDB" id="A0A024GF67"/>
<feature type="domain" description="WRKY19-like zinc finger" evidence="2">
    <location>
        <begin position="238"/>
        <end position="261"/>
    </location>
</feature>
<protein>
    <recommendedName>
        <fullName evidence="2">WRKY19-like zinc finger domain-containing protein</fullName>
    </recommendedName>
</protein>
<evidence type="ECO:0000313" key="3">
    <source>
        <dbReference type="EMBL" id="CCI45514.1"/>
    </source>
</evidence>
<dbReference type="PANTHER" id="PTHR31827">
    <property type="entry name" value="EMB|CAB89363.1"/>
    <property type="match status" value="1"/>
</dbReference>
<organism evidence="3 4">
    <name type="scientific">Albugo candida</name>
    <dbReference type="NCBI Taxonomy" id="65357"/>
    <lineage>
        <taxon>Eukaryota</taxon>
        <taxon>Sar</taxon>
        <taxon>Stramenopiles</taxon>
        <taxon>Oomycota</taxon>
        <taxon>Peronosporomycetes</taxon>
        <taxon>Albuginales</taxon>
        <taxon>Albuginaceae</taxon>
        <taxon>Albugo</taxon>
    </lineage>
</organism>
<dbReference type="InterPro" id="IPR056866">
    <property type="entry name" value="Znf_WRKY19"/>
</dbReference>
<evidence type="ECO:0000256" key="1">
    <source>
        <dbReference type="SAM" id="MobiDB-lite"/>
    </source>
</evidence>
<gene>
    <name evidence="3" type="ORF">BN9_064110</name>
</gene>
<feature type="compositionally biased region" description="Basic and acidic residues" evidence="1">
    <location>
        <begin position="13"/>
        <end position="30"/>
    </location>
</feature>
<name>A0A024GF67_9STRA</name>
<feature type="region of interest" description="Disordered" evidence="1">
    <location>
        <begin position="1"/>
        <end position="32"/>
    </location>
</feature>
<sequence length="367" mass="39581">MASSPNTNKTRKAKDQHYKQEQAKSTEFHHTSVPLESHTMFNTDLMPSVACDPQIRYNSSNANITPTSEPHQSAAMRLSFIINEEPDTATPKSEQVYPQKPLKIKETYTPRLTYGLKIQGLRTNALTDFDPNLFSTHLSENNANEDRVAVPQSCDSVTSILSPAVSISTIGSTSANTRSRTDLDLLLNNICDKAGCHRTVRGPRGTRCKYHKQNRFCRADGCQKSAKSGGFCIAHGGGKRCSYPECPKSAKQGGLCISHGGGKRCSALHCTKSALLGGFCSSHGGGRKCRVDQCTKTALLGGTCIAHGGGKRCQVSSCTKSAVGGLYCVSHGGGKRCQDVGCDKGAVRHGFCIRHGGKRQRMRQELG</sequence>
<feature type="domain" description="WRKY19-like zinc finger" evidence="2">
    <location>
        <begin position="215"/>
        <end position="237"/>
    </location>
</feature>
<keyword evidence="4" id="KW-1185">Reference proteome</keyword>
<accession>A0A024GF67</accession>
<reference evidence="3 4" key="1">
    <citation type="submission" date="2012-05" db="EMBL/GenBank/DDBJ databases">
        <title>Recombination and specialization in a pathogen metapopulation.</title>
        <authorList>
            <person name="Gardiner A."/>
            <person name="Kemen E."/>
            <person name="Schultz-Larsen T."/>
            <person name="MacLean D."/>
            <person name="Van Oosterhout C."/>
            <person name="Jones J.D.G."/>
        </authorList>
    </citation>
    <scope>NUCLEOTIDE SEQUENCE [LARGE SCALE GENOMIC DNA]</scope>
    <source>
        <strain evidence="3 4">Ac Nc2</strain>
    </source>
</reference>
<feature type="domain" description="WRKY19-like zinc finger" evidence="2">
    <location>
        <begin position="262"/>
        <end position="285"/>
    </location>
</feature>
<evidence type="ECO:0000313" key="4">
    <source>
        <dbReference type="Proteomes" id="UP000053237"/>
    </source>
</evidence>
<comment type="caution">
    <text evidence="3">The sequence shown here is derived from an EMBL/GenBank/DDBJ whole genome shotgun (WGS) entry which is preliminary data.</text>
</comment>
<evidence type="ECO:0000259" key="2">
    <source>
        <dbReference type="Pfam" id="PF24906"/>
    </source>
</evidence>
<proteinExistence type="predicted"/>
<dbReference type="OrthoDB" id="77038at2759"/>
<feature type="domain" description="WRKY19-like zinc finger" evidence="2">
    <location>
        <begin position="334"/>
        <end position="357"/>
    </location>
</feature>
<dbReference type="Proteomes" id="UP000053237">
    <property type="component" value="Unassembled WGS sequence"/>
</dbReference>
<dbReference type="Pfam" id="PF24906">
    <property type="entry name" value="Zf_WRKY19"/>
    <property type="match status" value="6"/>
</dbReference>
<dbReference type="STRING" id="65357.A0A024GF67"/>
<feature type="domain" description="WRKY19-like zinc finger" evidence="2">
    <location>
        <begin position="310"/>
        <end position="333"/>
    </location>
</feature>
<dbReference type="InParanoid" id="A0A024GF67"/>
<dbReference type="PANTHER" id="PTHR31827:SF1">
    <property type="entry name" value="EMB|CAB89363.1"/>
    <property type="match status" value="1"/>
</dbReference>